<name>A0A0K0CY11_ANGCA</name>
<dbReference type="Pfam" id="PF04370">
    <property type="entry name" value="DUF508"/>
    <property type="match status" value="1"/>
</dbReference>
<reference evidence="2" key="2">
    <citation type="submission" date="2017-02" db="UniProtKB">
        <authorList>
            <consortium name="WormBaseParasite"/>
        </authorList>
    </citation>
    <scope>IDENTIFICATION</scope>
</reference>
<organism evidence="1 2">
    <name type="scientific">Angiostrongylus cantonensis</name>
    <name type="common">Rat lungworm</name>
    <dbReference type="NCBI Taxonomy" id="6313"/>
    <lineage>
        <taxon>Eukaryota</taxon>
        <taxon>Metazoa</taxon>
        <taxon>Ecdysozoa</taxon>
        <taxon>Nematoda</taxon>
        <taxon>Chromadorea</taxon>
        <taxon>Rhabditida</taxon>
        <taxon>Rhabditina</taxon>
        <taxon>Rhabditomorpha</taxon>
        <taxon>Strongyloidea</taxon>
        <taxon>Metastrongylidae</taxon>
        <taxon>Angiostrongylus</taxon>
    </lineage>
</organism>
<evidence type="ECO:0000313" key="2">
    <source>
        <dbReference type="WBParaSite" id="ACAC_0000249901-mRNA-1"/>
    </source>
</evidence>
<sequence length="123" mass="14084">MGSSSYERSYHSGGKCIYLVNVRFVLFHRYIDGRAQSTMRFEFELETTLREVMEYFREESTSIHRGQLNICSGNFSPRLAYAIGRENDTTFPLSDSDLQRPLSDLIGNLTDEVNTLTILADIS</sequence>
<dbReference type="AlphaFoldDB" id="A0A0K0CY11"/>
<keyword evidence="1" id="KW-1185">Reference proteome</keyword>
<accession>A0A0K0CY11</accession>
<protein>
    <submittedName>
        <fullName evidence="2">DUF1902 domain-containing protein</fullName>
    </submittedName>
</protein>
<dbReference type="InterPro" id="IPR007465">
    <property type="entry name" value="DUF508"/>
</dbReference>
<evidence type="ECO:0000313" key="1">
    <source>
        <dbReference type="Proteomes" id="UP000035642"/>
    </source>
</evidence>
<reference evidence="1" key="1">
    <citation type="submission" date="2012-09" db="EMBL/GenBank/DDBJ databases">
        <authorList>
            <person name="Martin A.A."/>
        </authorList>
    </citation>
    <scope>NUCLEOTIDE SEQUENCE</scope>
</reference>
<proteinExistence type="predicted"/>
<dbReference type="WBParaSite" id="ACAC_0000249901-mRNA-1">
    <property type="protein sequence ID" value="ACAC_0000249901-mRNA-1"/>
    <property type="gene ID" value="ACAC_0000249901"/>
</dbReference>
<dbReference type="Proteomes" id="UP000035642">
    <property type="component" value="Unassembled WGS sequence"/>
</dbReference>